<dbReference type="OrthoDB" id="3437607at2759"/>
<feature type="region of interest" description="Disordered" evidence="1">
    <location>
        <begin position="130"/>
        <end position="228"/>
    </location>
</feature>
<dbReference type="VEuPathDB" id="FungiDB:Z520_04460"/>
<proteinExistence type="predicted"/>
<accession>A0A0D2K9H6</accession>
<sequence>MLRLPPSSLSLSERDIEFHLRQTEIYQGLLNQGFKRHDIIRYLNDYRKAAADAAYPGLRDFAVSISSTAELSYRRPQPSPQDSQEKECKKQSPVRHCSSESLDRSISSFPELPPDFEESQIEHQDHISDVPVQGSENSPSGSPRSPKSIEPPVHINQHAPRKSSLLRFAEVASPEHPPTDPEEGRPVPAPTATPIRRNYKRRSHTYPYQSSERDSVADTEIQDHISDGLNRVSLDEALDSAPFELPPANPGAARTYSAQDITFASPATESPPGNGSVDMPGTDMAQPALERRRSSNLLGQMYSITDMPSSPPLPRTPASDYFGQQPALPGSPRLPSTPTPIRNAAALPRTEPRPYRNLDGSSYSVYNDSLPASSQPQTPADTSRHLLVTERDAAYTAPPGMLHVGSTFVTYRGRQSWDQEAVPQSPTARAINLRERRNRELTRSVQAEGVRLQRLRMRDESRFAQRAFEANAADTGGNGAASFSSTSDDMWRDELEADRVGDENFETGNDGNHRRVMRAVSGNARFDVGGWHG</sequence>
<dbReference type="EMBL" id="KN848068">
    <property type="protein sequence ID" value="KIX99824.1"/>
    <property type="molecule type" value="Genomic_DNA"/>
</dbReference>
<protein>
    <submittedName>
        <fullName evidence="2">Uncharacterized protein</fullName>
    </submittedName>
</protein>
<evidence type="ECO:0000313" key="3">
    <source>
        <dbReference type="Proteomes" id="UP000053411"/>
    </source>
</evidence>
<keyword evidence="3" id="KW-1185">Reference proteome</keyword>
<feature type="compositionally biased region" description="Basic and acidic residues" evidence="1">
    <location>
        <begin position="211"/>
        <end position="226"/>
    </location>
</feature>
<dbReference type="AlphaFoldDB" id="A0A0D2K9H6"/>
<reference evidence="2 3" key="1">
    <citation type="submission" date="2015-01" db="EMBL/GenBank/DDBJ databases">
        <title>The Genome Sequence of Fonsecaea multimorphosa CBS 102226.</title>
        <authorList>
            <consortium name="The Broad Institute Genomics Platform"/>
            <person name="Cuomo C."/>
            <person name="de Hoog S."/>
            <person name="Gorbushina A."/>
            <person name="Stielow B."/>
            <person name="Teixiera M."/>
            <person name="Abouelleil A."/>
            <person name="Chapman S.B."/>
            <person name="Priest M."/>
            <person name="Young S.K."/>
            <person name="Wortman J."/>
            <person name="Nusbaum C."/>
            <person name="Birren B."/>
        </authorList>
    </citation>
    <scope>NUCLEOTIDE SEQUENCE [LARGE SCALE GENOMIC DNA]</scope>
    <source>
        <strain evidence="2 3">CBS 102226</strain>
    </source>
</reference>
<dbReference type="GeneID" id="27710206"/>
<name>A0A0D2K9H6_9EURO</name>
<feature type="compositionally biased region" description="Polar residues" evidence="1">
    <location>
        <begin position="256"/>
        <end position="273"/>
    </location>
</feature>
<feature type="region of interest" description="Disordered" evidence="1">
    <location>
        <begin position="470"/>
        <end position="489"/>
    </location>
</feature>
<feature type="region of interest" description="Disordered" evidence="1">
    <location>
        <begin position="240"/>
        <end position="359"/>
    </location>
</feature>
<dbReference type="Proteomes" id="UP000053411">
    <property type="component" value="Unassembled WGS sequence"/>
</dbReference>
<evidence type="ECO:0000256" key="1">
    <source>
        <dbReference type="SAM" id="MobiDB-lite"/>
    </source>
</evidence>
<gene>
    <name evidence="2" type="ORF">Z520_04460</name>
</gene>
<feature type="region of interest" description="Disordered" evidence="1">
    <location>
        <begin position="72"/>
        <end position="115"/>
    </location>
</feature>
<organism evidence="2 3">
    <name type="scientific">Fonsecaea multimorphosa CBS 102226</name>
    <dbReference type="NCBI Taxonomy" id="1442371"/>
    <lineage>
        <taxon>Eukaryota</taxon>
        <taxon>Fungi</taxon>
        <taxon>Dikarya</taxon>
        <taxon>Ascomycota</taxon>
        <taxon>Pezizomycotina</taxon>
        <taxon>Eurotiomycetes</taxon>
        <taxon>Chaetothyriomycetidae</taxon>
        <taxon>Chaetothyriales</taxon>
        <taxon>Herpotrichiellaceae</taxon>
        <taxon>Fonsecaea</taxon>
    </lineage>
</organism>
<feature type="compositionally biased region" description="Polar residues" evidence="1">
    <location>
        <begin position="295"/>
        <end position="308"/>
    </location>
</feature>
<dbReference type="RefSeq" id="XP_016633947.1">
    <property type="nucleotide sequence ID" value="XM_016774967.1"/>
</dbReference>
<feature type="compositionally biased region" description="Polar residues" evidence="1">
    <location>
        <begin position="134"/>
        <end position="145"/>
    </location>
</feature>
<evidence type="ECO:0000313" key="2">
    <source>
        <dbReference type="EMBL" id="KIX99824.1"/>
    </source>
</evidence>